<dbReference type="PRINTS" id="PR00420">
    <property type="entry name" value="RNGMNOXGNASE"/>
</dbReference>
<dbReference type="OrthoDB" id="9769565at2"/>
<dbReference type="InterPro" id="IPR036188">
    <property type="entry name" value="FAD/NAD-bd_sf"/>
</dbReference>
<feature type="domain" description="FAD-binding" evidence="1">
    <location>
        <begin position="127"/>
        <end position="320"/>
    </location>
</feature>
<proteinExistence type="predicted"/>
<dbReference type="AlphaFoldDB" id="A0A2S5SZV3"/>
<protein>
    <submittedName>
        <fullName evidence="2">2-octaprenyl-3-methyl-6-methoxy-1,4-benzoquinol hydroxylase</fullName>
    </submittedName>
</protein>
<accession>A0A2S5SZV3</accession>
<dbReference type="Proteomes" id="UP000238605">
    <property type="component" value="Unassembled WGS sequence"/>
</dbReference>
<dbReference type="PROSITE" id="PS01304">
    <property type="entry name" value="UBIH"/>
    <property type="match status" value="1"/>
</dbReference>
<dbReference type="Pfam" id="PF01494">
    <property type="entry name" value="FAD_binding_3"/>
    <property type="match status" value="1"/>
</dbReference>
<dbReference type="Gene3D" id="3.50.50.60">
    <property type="entry name" value="FAD/NAD(P)-binding domain"/>
    <property type="match status" value="2"/>
</dbReference>
<dbReference type="RefSeq" id="WP_104300176.1">
    <property type="nucleotide sequence ID" value="NZ_PSNX01000001.1"/>
</dbReference>
<dbReference type="InterPro" id="IPR018168">
    <property type="entry name" value="Ubi_Hdrlase_CS"/>
</dbReference>
<keyword evidence="3" id="KW-1185">Reference proteome</keyword>
<evidence type="ECO:0000259" key="1">
    <source>
        <dbReference type="Pfam" id="PF01494"/>
    </source>
</evidence>
<gene>
    <name evidence="2" type="ORF">C1704_01245</name>
</gene>
<evidence type="ECO:0000313" key="2">
    <source>
        <dbReference type="EMBL" id="PPE68127.1"/>
    </source>
</evidence>
<dbReference type="InterPro" id="IPR002938">
    <property type="entry name" value="FAD-bd"/>
</dbReference>
<organism evidence="2 3">
    <name type="scientific">Caldimonas caldifontis</name>
    <dbReference type="NCBI Taxonomy" id="1452508"/>
    <lineage>
        <taxon>Bacteria</taxon>
        <taxon>Pseudomonadati</taxon>
        <taxon>Pseudomonadota</taxon>
        <taxon>Betaproteobacteria</taxon>
        <taxon>Burkholderiales</taxon>
        <taxon>Sphaerotilaceae</taxon>
        <taxon>Caldimonas</taxon>
    </lineage>
</organism>
<dbReference type="EMBL" id="PSNX01000001">
    <property type="protein sequence ID" value="PPE68127.1"/>
    <property type="molecule type" value="Genomic_DNA"/>
</dbReference>
<dbReference type="PANTHER" id="PTHR43876">
    <property type="entry name" value="UBIQUINONE BIOSYNTHESIS MONOOXYGENASE COQ6, MITOCHONDRIAL"/>
    <property type="match status" value="1"/>
</dbReference>
<sequence>MTSYDVSILGHGIVGKTLALALAREGLRVAITAPPAAPQAEDVRAYALNARSVALLEALKVWAHLPDGAATPVHDMRVEGDAPGATLEFSAWQQGVRELAWIVDAAALEHELAQVLRFQPHVTVVDRPVSASLEAICEGKFSARRAELGVQWMRHGYGQTALAARLVADTPHRGVARQWFRSPDVLALLPFDRPQAGRSYGLVWSLPDAQAQAWMEAPATELERALNEATGGAVGRLELRGAVVGWPLALARADRVCGTGWVLLGDAAHVVHPLAGQGLNLGLADVQALAEVLGAREGWRSLGDERLLRRYARARSAPTWVMGQVTDGLLHLFATSSTPLKELRNRGLSLVNALPPLKRWLTARALDS</sequence>
<dbReference type="InterPro" id="IPR051205">
    <property type="entry name" value="UbiH/COQ6_monooxygenase"/>
</dbReference>
<evidence type="ECO:0000313" key="3">
    <source>
        <dbReference type="Proteomes" id="UP000238605"/>
    </source>
</evidence>
<reference evidence="2 3" key="1">
    <citation type="submission" date="2018-02" db="EMBL/GenBank/DDBJ databases">
        <title>Reclassifiation of [Polyangium] brachysporum DSM 7029 as Guopingzhaonella breviflexa gen. nov., sp. nov., a member of the family Comamonadaceae.</title>
        <authorList>
            <person name="Tang B."/>
        </authorList>
    </citation>
    <scope>NUCLEOTIDE SEQUENCE [LARGE SCALE GENOMIC DNA]</scope>
    <source>
        <strain evidence="2 3">BCRC 80649</strain>
    </source>
</reference>
<dbReference type="PANTHER" id="PTHR43876:SF7">
    <property type="entry name" value="UBIQUINONE BIOSYNTHESIS MONOOXYGENASE COQ6, MITOCHONDRIAL"/>
    <property type="match status" value="1"/>
</dbReference>
<name>A0A2S5SZV3_9BURK</name>
<comment type="caution">
    <text evidence="2">The sequence shown here is derived from an EMBL/GenBank/DDBJ whole genome shotgun (WGS) entry which is preliminary data.</text>
</comment>
<dbReference type="GO" id="GO:0071949">
    <property type="term" value="F:FAD binding"/>
    <property type="evidence" value="ECO:0007669"/>
    <property type="project" value="InterPro"/>
</dbReference>
<dbReference type="SUPFAM" id="SSF51905">
    <property type="entry name" value="FAD/NAD(P)-binding domain"/>
    <property type="match status" value="1"/>
</dbReference>